<evidence type="ECO:0000313" key="3">
    <source>
        <dbReference type="EMBL" id="OGG50659.1"/>
    </source>
</evidence>
<feature type="transmembrane region" description="Helical" evidence="1">
    <location>
        <begin position="12"/>
        <end position="32"/>
    </location>
</feature>
<keyword evidence="1" id="KW-1133">Transmembrane helix</keyword>
<dbReference type="SUPFAM" id="SSF52833">
    <property type="entry name" value="Thioredoxin-like"/>
    <property type="match status" value="1"/>
</dbReference>
<dbReference type="EMBL" id="MFKW01000045">
    <property type="protein sequence ID" value="OGG50659.1"/>
    <property type="molecule type" value="Genomic_DNA"/>
</dbReference>
<evidence type="ECO:0000313" key="4">
    <source>
        <dbReference type="Proteomes" id="UP000176445"/>
    </source>
</evidence>
<dbReference type="CDD" id="cd02947">
    <property type="entry name" value="TRX_family"/>
    <property type="match status" value="1"/>
</dbReference>
<sequence length="297" mass="31437">MRYEVTRGISTPLVGGVIALAVLFAAGTYYIVTKNQKSEEMAMMEKENASDEGAMMDDSAAMMKSYTVAMKEQNDSTQAGTATIVDENGKAKVSIKVAAGPAGVAQPAHIHVGACPTPGAVSYPLSGVVNGMSETTLAVSTAELLKQLPLAINIHKSKEEASTYVSCGDIVADAMHSETDASSGSMENREEAMMNKGGYETYDASKLAQATSGDVVLFFKASWCPTCRALDADIMKNLSAIPSSLLILTVDYDTATDLRKKYGVTTQHTLVQVDASGAQLKKWQGSLTLNDLVAQVQ</sequence>
<evidence type="ECO:0000256" key="1">
    <source>
        <dbReference type="SAM" id="Phobius"/>
    </source>
</evidence>
<gene>
    <name evidence="3" type="ORF">A2704_06900</name>
</gene>
<dbReference type="Pfam" id="PF00085">
    <property type="entry name" value="Thioredoxin"/>
    <property type="match status" value="1"/>
</dbReference>
<dbReference type="Gene3D" id="3.40.30.10">
    <property type="entry name" value="Glutaredoxin"/>
    <property type="match status" value="1"/>
</dbReference>
<comment type="caution">
    <text evidence="3">The sequence shown here is derived from an EMBL/GenBank/DDBJ whole genome shotgun (WGS) entry which is preliminary data.</text>
</comment>
<proteinExistence type="predicted"/>
<reference evidence="3 4" key="1">
    <citation type="journal article" date="2016" name="Nat. Commun.">
        <title>Thousands of microbial genomes shed light on interconnected biogeochemical processes in an aquifer system.</title>
        <authorList>
            <person name="Anantharaman K."/>
            <person name="Brown C.T."/>
            <person name="Hug L.A."/>
            <person name="Sharon I."/>
            <person name="Castelle C.J."/>
            <person name="Probst A.J."/>
            <person name="Thomas B.C."/>
            <person name="Singh A."/>
            <person name="Wilkins M.J."/>
            <person name="Karaoz U."/>
            <person name="Brodie E.L."/>
            <person name="Williams K.H."/>
            <person name="Hubbard S.S."/>
            <person name="Banfield J.F."/>
        </authorList>
    </citation>
    <scope>NUCLEOTIDE SEQUENCE [LARGE SCALE GENOMIC DNA]</scope>
</reference>
<dbReference type="InterPro" id="IPR013766">
    <property type="entry name" value="Thioredoxin_domain"/>
</dbReference>
<keyword evidence="1" id="KW-0472">Membrane</keyword>
<keyword evidence="1" id="KW-0812">Transmembrane</keyword>
<protein>
    <recommendedName>
        <fullName evidence="2">Thioredoxin domain-containing protein</fullName>
    </recommendedName>
</protein>
<evidence type="ECO:0000259" key="2">
    <source>
        <dbReference type="Pfam" id="PF00085"/>
    </source>
</evidence>
<feature type="domain" description="Thioredoxin" evidence="2">
    <location>
        <begin position="209"/>
        <end position="296"/>
    </location>
</feature>
<dbReference type="Proteomes" id="UP000176445">
    <property type="component" value="Unassembled WGS sequence"/>
</dbReference>
<dbReference type="AlphaFoldDB" id="A0A1F6CN84"/>
<name>A0A1F6CN84_9BACT</name>
<dbReference type="InterPro" id="IPR036249">
    <property type="entry name" value="Thioredoxin-like_sf"/>
</dbReference>
<accession>A0A1F6CN84</accession>
<organism evidence="3 4">
    <name type="scientific">Candidatus Kaiserbacteria bacterium RIFCSPHIGHO2_01_FULL_54_36b</name>
    <dbReference type="NCBI Taxonomy" id="1798483"/>
    <lineage>
        <taxon>Bacteria</taxon>
        <taxon>Candidatus Kaiseribacteriota</taxon>
    </lineage>
</organism>